<dbReference type="EMBL" id="AAJDDU010000006">
    <property type="protein sequence ID" value="ECK7680667.1"/>
    <property type="molecule type" value="Genomic_DNA"/>
</dbReference>
<dbReference type="EMBL" id="AACTES010000002">
    <property type="protein sequence ID" value="EAM0223236.1"/>
    <property type="molecule type" value="Genomic_DNA"/>
</dbReference>
<evidence type="ECO:0000313" key="7">
    <source>
        <dbReference type="EMBL" id="EAL7057711.1"/>
    </source>
</evidence>
<evidence type="ECO:0000313" key="4">
    <source>
        <dbReference type="EMBL" id="EAL0025064.1"/>
    </source>
</evidence>
<sequence length="385" mass="43792">MITYSNLSDVKKRIEDEFTHRNAECDKYDYLIAITCGAIAGIMDIFLVGNPKDSYLGKKVDKTVEKMTQKFAQLCGWDKQKALDKNKDLTKSAIAFLENKFKINYDQTTTNGRNGTNGKVDNLSMKNHHLKSIGHSPDIFGLFVSIVNQFTNTSTFVSNGKIITIDTNTFELQGGNFIAKIFCGFFNWFGHLASDWCGSSGGKERGAGIPMPFYNLFLLCDFGNFGQHRQTLAQIATQVFEQGYDLRHGVTMSIPVMINEMLIRFMYIIKAKFYHKKEWKECIPKDDIPELNKMLLIGSGTFLLIDTGGAWIKSKNPITNPVVFLSEINLINVIRFSTLILKEIYILYNNGKIDNKKLEKYLDDTCKILLIEAHNKSKLFKEILK</sequence>
<evidence type="ECO:0000313" key="12">
    <source>
        <dbReference type="EMBL" id="ECR3389651.1"/>
    </source>
</evidence>
<reference evidence="8" key="4">
    <citation type="submission" date="2018-08" db="EMBL/GenBank/DDBJ databases">
        <authorList>
            <consortium name="NARMS: The National Antimicrobial Resistance Monitoring System"/>
        </authorList>
    </citation>
    <scope>NUCLEOTIDE SEQUENCE</scope>
    <source>
        <strain evidence="14">CVM N19C214</strain>
        <strain evidence="13">FSIS11924229</strain>
        <strain evidence="8">FSIS31800931</strain>
    </source>
</reference>
<proteinExistence type="predicted"/>
<dbReference type="EMBL" id="AAKFTH010000035">
    <property type="protein sequence ID" value="ECR3389651.1"/>
    <property type="molecule type" value="Genomic_DNA"/>
</dbReference>
<keyword evidence="1" id="KW-0812">Transmembrane</keyword>
<dbReference type="EMBL" id="AALMIS010000005">
    <property type="protein sequence ID" value="EDB1110187.1"/>
    <property type="molecule type" value="Genomic_DNA"/>
</dbReference>
<evidence type="ECO:0000313" key="6">
    <source>
        <dbReference type="EMBL" id="EAL5937157.1"/>
    </source>
</evidence>
<comment type="caution">
    <text evidence="7">The sequence shown here is derived from an EMBL/GenBank/DDBJ whole genome shotgun (WGS) entry which is preliminary data.</text>
</comment>
<dbReference type="EMBL" id="AACKOK010000012">
    <property type="protein sequence ID" value="EAL0025064.1"/>
    <property type="molecule type" value="Genomic_DNA"/>
</dbReference>
<dbReference type="EMBL" id="AACQMZ010000011">
    <property type="protein sequence ID" value="EAL7057711.1"/>
    <property type="molecule type" value="Genomic_DNA"/>
</dbReference>
<accession>A0A5T0IW48</accession>
<evidence type="ECO:0000313" key="14">
    <source>
        <dbReference type="EMBL" id="EDB1110187.1"/>
    </source>
</evidence>
<evidence type="ECO:0000313" key="17">
    <source>
        <dbReference type="EMBL" id="OEY01456.1"/>
    </source>
</evidence>
<evidence type="ECO:0000313" key="9">
    <source>
        <dbReference type="EMBL" id="ECK7680667.1"/>
    </source>
</evidence>
<dbReference type="Proteomes" id="UP000466051">
    <property type="component" value="Unassembled WGS sequence"/>
</dbReference>
<dbReference type="EMBL" id="AAJDKN010000003">
    <property type="protein sequence ID" value="ECK7960680.1"/>
    <property type="molecule type" value="Genomic_DNA"/>
</dbReference>
<evidence type="ECO:0000313" key="2">
    <source>
        <dbReference type="EMBL" id="EAJ8289952.1"/>
    </source>
</evidence>
<dbReference type="AlphaFoldDB" id="A0A5T0IW48"/>
<dbReference type="EMBL" id="AACKPS010000029">
    <property type="protein sequence ID" value="EAL0079324.1"/>
    <property type="molecule type" value="Genomic_DNA"/>
</dbReference>
<evidence type="ECO:0000313" key="13">
    <source>
        <dbReference type="EMBL" id="ECZ3440041.1"/>
    </source>
</evidence>
<organism evidence="7">
    <name type="scientific">Campylobacter jejuni</name>
    <dbReference type="NCBI Taxonomy" id="197"/>
    <lineage>
        <taxon>Bacteria</taxon>
        <taxon>Pseudomonadati</taxon>
        <taxon>Campylobacterota</taxon>
        <taxon>Epsilonproteobacteria</taxon>
        <taxon>Campylobacterales</taxon>
        <taxon>Campylobacteraceae</taxon>
        <taxon>Campylobacter</taxon>
    </lineage>
</organism>
<evidence type="ECO:0000313" key="18">
    <source>
        <dbReference type="Proteomes" id="UP000349590"/>
    </source>
</evidence>
<dbReference type="EMBL" id="AAKCAK010000002">
    <property type="protein sequence ID" value="ECQ6521022.1"/>
    <property type="molecule type" value="Genomic_DNA"/>
</dbReference>
<dbReference type="EMBL" id="AALEXM010000001">
    <property type="protein sequence ID" value="ECZ3440041.1"/>
    <property type="molecule type" value="Genomic_DNA"/>
</dbReference>
<evidence type="ECO:0000313" key="5">
    <source>
        <dbReference type="EMBL" id="EAL0079324.1"/>
    </source>
</evidence>
<evidence type="ECO:0000313" key="16">
    <source>
        <dbReference type="EMBL" id="EDP7180131.1"/>
    </source>
</evidence>
<keyword evidence="1" id="KW-0472">Membrane</keyword>
<evidence type="ECO:0000313" key="3">
    <source>
        <dbReference type="EMBL" id="EAJ9718244.1"/>
    </source>
</evidence>
<dbReference type="EMBL" id="AACCII010000002">
    <property type="protein sequence ID" value="EAJ9718244.1"/>
    <property type="molecule type" value="Genomic_DNA"/>
</dbReference>
<reference evidence="9" key="5">
    <citation type="submission" date="2019-08" db="EMBL/GenBank/DDBJ databases">
        <authorList>
            <person name="Ashton P.M."/>
            <person name="Dallman T."/>
            <person name="Nair S."/>
            <person name="De Pinna E."/>
            <person name="Peters T."/>
            <person name="Grant K."/>
        </authorList>
    </citation>
    <scope>NUCLEOTIDE SEQUENCE</scope>
    <source>
        <strain evidence="12">137111</strain>
        <strain evidence="11">260090</strain>
        <strain evidence="9">724562</strain>
        <strain evidence="10">735620</strain>
    </source>
</reference>
<protein>
    <submittedName>
        <fullName evidence="7">Uncharacterized protein</fullName>
    </submittedName>
</protein>
<gene>
    <name evidence="17" type="ORF">A0K99_07810</name>
    <name evidence="4" type="ORF">BEC39_07330</name>
    <name evidence="5" type="ORF">BG250_08215</name>
    <name evidence="8" type="ORF">D1228_01420</name>
    <name evidence="6" type="ORF">DSN79_06445</name>
    <name evidence="7" type="ORF">DT944_05190</name>
    <name evidence="3" type="ORF">E8P16_02095</name>
    <name evidence="12" type="ORF">F1P90_06425</name>
    <name evidence="13" type="ORF">F7N65_00805</name>
    <name evidence="14" type="ORF">F9I23_01810</name>
    <name evidence="2" type="ORF">FCT93_07550</name>
    <name evidence="9" type="ORF">FRQ07_02945</name>
    <name evidence="10" type="ORF">FRR83_01360</name>
    <name evidence="11" type="ORF">FZW03_01475</name>
    <name evidence="15" type="ORF">GC762_06795</name>
    <name evidence="16" type="ORF">GNO00_00830</name>
</gene>
<dbReference type="EMBL" id="AAMHGK010000048">
    <property type="protein sequence ID" value="EDH3326865.1"/>
    <property type="molecule type" value="Genomic_DNA"/>
</dbReference>
<dbReference type="EMBL" id="AANOAG010000001">
    <property type="protein sequence ID" value="EDP7180131.1"/>
    <property type="molecule type" value="Genomic_DNA"/>
</dbReference>
<evidence type="ECO:0000256" key="1">
    <source>
        <dbReference type="SAM" id="Phobius"/>
    </source>
</evidence>
<evidence type="ECO:0000313" key="11">
    <source>
        <dbReference type="EMBL" id="ECQ6521022.1"/>
    </source>
</evidence>
<evidence type="ECO:0000313" key="20">
    <source>
        <dbReference type="Proteomes" id="UP000865592"/>
    </source>
</evidence>
<reference evidence="7" key="3">
    <citation type="submission" date="2018-07" db="EMBL/GenBank/DDBJ databases">
        <authorList>
            <consortium name="PulseNet: The National Subtyping Network for Foodborne Disease Surveillance"/>
            <person name="Tarr C.L."/>
            <person name="Trees E."/>
            <person name="Katz L.S."/>
            <person name="Carleton-Romer H.A."/>
            <person name="Stroika S."/>
            <person name="Kucerova Z."/>
            <person name="Roache K.F."/>
            <person name="Sabol A.L."/>
            <person name="Besser J."/>
            <person name="Gerner-Smidt P."/>
        </authorList>
    </citation>
    <scope>NUCLEOTIDE SEQUENCE</scope>
    <source>
        <strain evidence="4">PNUSAC000666</strain>
        <strain evidence="5">PNUSAC000818</strain>
        <strain evidence="7">PNUSAC004535</strain>
        <strain evidence="6">PNUSAC005096</strain>
        <strain evidence="3 18">PNUSAC009041</strain>
        <strain evidence="15">PNUSAC012813</strain>
        <strain evidence="16 19">PNUSAC013726</strain>
    </source>
</reference>
<evidence type="ECO:0000313" key="8">
    <source>
        <dbReference type="EMBL" id="EAM0223236.1"/>
    </source>
</evidence>
<dbReference type="RefSeq" id="WP_002868082.1">
    <property type="nucleotide sequence ID" value="NZ_AP028357.1"/>
</dbReference>
<evidence type="ECO:0000313" key="10">
    <source>
        <dbReference type="EMBL" id="ECK7960680.1"/>
    </source>
</evidence>
<dbReference type="EMBL" id="MKBD01000027">
    <property type="protein sequence ID" value="OEY01456.1"/>
    <property type="molecule type" value="Genomic_DNA"/>
</dbReference>
<dbReference type="Proteomes" id="UP000865592">
    <property type="component" value="Unassembled WGS sequence"/>
</dbReference>
<reference evidence="17 20" key="1">
    <citation type="submission" date="2016-09" db="EMBL/GenBank/DDBJ databases">
        <title>Campylobacter genomics.</title>
        <authorList>
            <person name="Weis A.M."/>
            <person name="Weimer B.C."/>
            <person name="Gilpin B."/>
            <person name="Huang B.C."/>
            <person name="Kong N."/>
        </authorList>
    </citation>
    <scope>NUCLEOTIDE SEQUENCE [LARGE SCALE GENOMIC DNA]</scope>
    <source>
        <strain evidence="17 20">BCW_4735</strain>
    </source>
</reference>
<dbReference type="Proteomes" id="UP000349590">
    <property type="component" value="Unassembled WGS sequence"/>
</dbReference>
<evidence type="ECO:0000313" key="15">
    <source>
        <dbReference type="EMBL" id="EDH3326865.1"/>
    </source>
</evidence>
<evidence type="ECO:0000313" key="19">
    <source>
        <dbReference type="Proteomes" id="UP000466051"/>
    </source>
</evidence>
<reference evidence="2" key="2">
    <citation type="submission" date="2018-05" db="EMBL/GenBank/DDBJ databases">
        <authorList>
            <consortium name="GenomeTrakr network: Whole genome sequencing for foodborne pathogen traceback"/>
        </authorList>
    </citation>
    <scope>NUCLEOTIDE SEQUENCE</scope>
    <source>
        <strain evidence="2">CVM20796</strain>
    </source>
</reference>
<keyword evidence="1" id="KW-1133">Transmembrane helix</keyword>
<dbReference type="EMBL" id="AACPOI010000027">
    <property type="protein sequence ID" value="EAL5937157.1"/>
    <property type="molecule type" value="Genomic_DNA"/>
</dbReference>
<dbReference type="EMBL" id="AACBBH010000027">
    <property type="protein sequence ID" value="EAJ8289952.1"/>
    <property type="molecule type" value="Genomic_DNA"/>
</dbReference>
<name>A0A5T0IW48_CAMJU</name>
<feature type="transmembrane region" description="Helical" evidence="1">
    <location>
        <begin position="30"/>
        <end position="49"/>
    </location>
</feature>